<evidence type="ECO:0000256" key="5">
    <source>
        <dbReference type="ARBA" id="ARBA00022691"/>
    </source>
</evidence>
<comment type="similarity">
    <text evidence="7 8">Belongs to the class I-like SAM-binding methyltransferase superfamily. RsmB/NOP family.</text>
</comment>
<sequence length="471" mass="52887">MVQLNQEFINSIAKELPSHLNLEDFVHYCKQPLRPSIRINSLKISDDAFLKMMQPKGWHFEPIPWCDHGYWITLEKEVQLGNCVEHLAGLFYIQEASSMLPPFAMQTELYNSELVLDVASAPGSKTTQMAAMMQNQGLIIANEYSSSRVKVLHANISRMGVSNCAITHFDGCVFGEYQYQTFDTVLLDAPCSGEGTVRKDPDSLKHWDIQEIEDIANTQKQLIESAFLALKPGGTLVYSTCTLNQLENQNVCRHLKERYGDAVEYVPLNTLFPGAEKACTQEGFLHVWPQIYDSEGFFVAKLRKTASVTRHLTEPKPQKKFPFTPANNKAVVAISEHFSKQLGLELPSDQSVQVRDNEYWLFPKSILPLIGKMRYQRIGLKLAEIAKHGFKTKHEAVTTLPLVSGRGFELNEAQSVEYLKGRDIALDGSSKAKGEIIVCYQGAALGLGKHLGHRIKNNLPRELVKDNVCSS</sequence>
<evidence type="ECO:0000313" key="11">
    <source>
        <dbReference type="Proteomes" id="UP000613743"/>
    </source>
</evidence>
<feature type="binding site" evidence="7 8">
    <location>
        <position position="188"/>
    </location>
    <ligand>
        <name>S-adenosyl-L-methionine</name>
        <dbReference type="ChEBI" id="CHEBI:59789"/>
    </ligand>
</feature>
<dbReference type="Pfam" id="PF13636">
    <property type="entry name" value="Methyltranf_PUA"/>
    <property type="match status" value="1"/>
</dbReference>
<protein>
    <recommendedName>
        <fullName evidence="7">Ribosomal RNA small subunit methyltransferase F</fullName>
        <ecNumber evidence="7">2.1.1.178</ecNumber>
    </recommendedName>
    <alternativeName>
        <fullName evidence="7">16S rRNA m5C1407 methyltransferase</fullName>
    </alternativeName>
    <alternativeName>
        <fullName evidence="7">rRNA (cytosine-C(5)-)-methyltransferase RsmF</fullName>
    </alternativeName>
</protein>
<name>A0A917JXB0_9GAMM</name>
<comment type="function">
    <text evidence="7">Specifically methylates the cytosine at position 1407 (m5C1407) of 16S rRNA.</text>
</comment>
<evidence type="ECO:0000256" key="6">
    <source>
        <dbReference type="ARBA" id="ARBA00022884"/>
    </source>
</evidence>
<evidence type="ECO:0000256" key="7">
    <source>
        <dbReference type="HAMAP-Rule" id="MF_01579"/>
    </source>
</evidence>
<dbReference type="GO" id="GO:0005737">
    <property type="term" value="C:cytoplasm"/>
    <property type="evidence" value="ECO:0007669"/>
    <property type="project" value="UniProtKB-SubCell"/>
</dbReference>
<dbReference type="InterPro" id="IPR023267">
    <property type="entry name" value="RCMT"/>
</dbReference>
<keyword evidence="2 7" id="KW-0698">rRNA processing</keyword>
<dbReference type="Gene3D" id="3.10.450.720">
    <property type="match status" value="1"/>
</dbReference>
<dbReference type="GO" id="GO:0009383">
    <property type="term" value="F:rRNA (cytosine-C5-)-methyltransferase activity"/>
    <property type="evidence" value="ECO:0007669"/>
    <property type="project" value="TreeGrafter"/>
</dbReference>
<keyword evidence="3 7" id="KW-0489">Methyltransferase</keyword>
<dbReference type="EMBL" id="BMPZ01000009">
    <property type="protein sequence ID" value="GGI88725.1"/>
    <property type="molecule type" value="Genomic_DNA"/>
</dbReference>
<dbReference type="SUPFAM" id="SSF53335">
    <property type="entry name" value="S-adenosyl-L-methionine-dependent methyltransferases"/>
    <property type="match status" value="1"/>
</dbReference>
<feature type="domain" description="SAM-dependent MTase RsmB/NOP-type" evidence="9">
    <location>
        <begin position="25"/>
        <end position="305"/>
    </location>
</feature>
<dbReference type="Gene3D" id="3.40.50.150">
    <property type="entry name" value="Vaccinia Virus protein VP39"/>
    <property type="match status" value="1"/>
</dbReference>
<evidence type="ECO:0000256" key="2">
    <source>
        <dbReference type="ARBA" id="ARBA00022552"/>
    </source>
</evidence>
<comment type="catalytic activity">
    <reaction evidence="7">
        <text>cytidine(1407) in 16S rRNA + S-adenosyl-L-methionine = 5-methylcytidine(1407) in 16S rRNA + S-adenosyl-L-homocysteine + H(+)</text>
        <dbReference type="Rhea" id="RHEA:42756"/>
        <dbReference type="Rhea" id="RHEA-COMP:10223"/>
        <dbReference type="Rhea" id="RHEA-COMP:10224"/>
        <dbReference type="ChEBI" id="CHEBI:15378"/>
        <dbReference type="ChEBI" id="CHEBI:57856"/>
        <dbReference type="ChEBI" id="CHEBI:59789"/>
        <dbReference type="ChEBI" id="CHEBI:74483"/>
        <dbReference type="ChEBI" id="CHEBI:82748"/>
        <dbReference type="EC" id="2.1.1.178"/>
    </reaction>
</comment>
<dbReference type="InterPro" id="IPR029063">
    <property type="entry name" value="SAM-dependent_MTases_sf"/>
</dbReference>
<dbReference type="Pfam" id="PF17125">
    <property type="entry name" value="Methyltr_RsmF_N"/>
    <property type="match status" value="1"/>
</dbReference>
<proteinExistence type="inferred from homology"/>
<feature type="binding site" evidence="7 8">
    <location>
        <position position="143"/>
    </location>
    <ligand>
        <name>S-adenosyl-L-methionine</name>
        <dbReference type="ChEBI" id="CHEBI:59789"/>
    </ligand>
</feature>
<dbReference type="CDD" id="cd02440">
    <property type="entry name" value="AdoMet_MTases"/>
    <property type="match status" value="1"/>
</dbReference>
<evidence type="ECO:0000259" key="9">
    <source>
        <dbReference type="PROSITE" id="PS51686"/>
    </source>
</evidence>
<keyword evidence="4 7" id="KW-0808">Transferase</keyword>
<reference evidence="10" key="1">
    <citation type="journal article" date="2014" name="Int. J. Syst. Evol. Microbiol.">
        <title>Complete genome sequence of Corynebacterium casei LMG S-19264T (=DSM 44701T), isolated from a smear-ripened cheese.</title>
        <authorList>
            <consortium name="US DOE Joint Genome Institute (JGI-PGF)"/>
            <person name="Walter F."/>
            <person name="Albersmeier A."/>
            <person name="Kalinowski J."/>
            <person name="Ruckert C."/>
        </authorList>
    </citation>
    <scope>NUCLEOTIDE SEQUENCE</scope>
    <source>
        <strain evidence="10">JCM 30804</strain>
    </source>
</reference>
<dbReference type="AlphaFoldDB" id="A0A917JXB0"/>
<keyword evidence="6 7" id="KW-0694">RNA-binding</keyword>
<evidence type="ECO:0000256" key="3">
    <source>
        <dbReference type="ARBA" id="ARBA00022603"/>
    </source>
</evidence>
<dbReference type="PANTHER" id="PTHR22807:SF30">
    <property type="entry name" value="28S RRNA (CYTOSINE(4447)-C(5))-METHYLTRANSFERASE-RELATED"/>
    <property type="match status" value="1"/>
</dbReference>
<keyword evidence="1 7" id="KW-0963">Cytoplasm</keyword>
<keyword evidence="11" id="KW-1185">Reference proteome</keyword>
<comment type="subcellular location">
    <subcellularLocation>
        <location evidence="7">Cytoplasm</location>
    </subcellularLocation>
</comment>
<dbReference type="InterPro" id="IPR048457">
    <property type="entry name" value="YebU_pre-PUA_dom"/>
</dbReference>
<dbReference type="Pfam" id="PF01189">
    <property type="entry name" value="Methyltr_RsmB-F"/>
    <property type="match status" value="1"/>
</dbReference>
<keyword evidence="5 7" id="KW-0949">S-adenosyl-L-methionine</keyword>
<dbReference type="Pfam" id="PF21150">
    <property type="entry name" value="YebU_pre-PUA_dom"/>
    <property type="match status" value="1"/>
</dbReference>
<dbReference type="InterPro" id="IPR027391">
    <property type="entry name" value="Nol1_Nop2_Fmu_2"/>
</dbReference>
<dbReference type="RefSeq" id="WP_188921962.1">
    <property type="nucleotide sequence ID" value="NZ_BMPZ01000009.1"/>
</dbReference>
<dbReference type="InterPro" id="IPR031341">
    <property type="entry name" value="Methyltr_RsmF_N"/>
</dbReference>
<gene>
    <name evidence="7 10" type="primary">rsmF</name>
    <name evidence="10" type="ORF">GCM10009332_27700</name>
</gene>
<evidence type="ECO:0000256" key="1">
    <source>
        <dbReference type="ARBA" id="ARBA00022490"/>
    </source>
</evidence>
<dbReference type="InterPro" id="IPR011023">
    <property type="entry name" value="Nop2p"/>
</dbReference>
<dbReference type="InterPro" id="IPR023545">
    <property type="entry name" value="rRNA_ssu_MeTfrase_F"/>
</dbReference>
<reference evidence="10" key="2">
    <citation type="submission" date="2020-09" db="EMBL/GenBank/DDBJ databases">
        <authorList>
            <person name="Sun Q."/>
            <person name="Ohkuma M."/>
        </authorList>
    </citation>
    <scope>NUCLEOTIDE SEQUENCE</scope>
    <source>
        <strain evidence="10">JCM 30804</strain>
    </source>
</reference>
<dbReference type="InterPro" id="IPR049560">
    <property type="entry name" value="MeTrfase_RsmB-F_NOP2_cat"/>
</dbReference>
<evidence type="ECO:0000256" key="4">
    <source>
        <dbReference type="ARBA" id="ARBA00022679"/>
    </source>
</evidence>
<dbReference type="GO" id="GO:0003723">
    <property type="term" value="F:RNA binding"/>
    <property type="evidence" value="ECO:0007669"/>
    <property type="project" value="UniProtKB-UniRule"/>
</dbReference>
<dbReference type="PANTHER" id="PTHR22807">
    <property type="entry name" value="NOP2 YEAST -RELATED NOL1/NOP2/FMU SUN DOMAIN-CONTAINING"/>
    <property type="match status" value="1"/>
</dbReference>
<dbReference type="GO" id="GO:0070475">
    <property type="term" value="P:rRNA base methylation"/>
    <property type="evidence" value="ECO:0007669"/>
    <property type="project" value="TreeGrafter"/>
</dbReference>
<dbReference type="EC" id="2.1.1.178" evidence="7"/>
<comment type="caution">
    <text evidence="10">The sequence shown here is derived from an EMBL/GenBank/DDBJ whole genome shotgun (WGS) entry which is preliminary data.</text>
</comment>
<organism evidence="10 11">
    <name type="scientific">Shewanella gelidii</name>
    <dbReference type="NCBI Taxonomy" id="1642821"/>
    <lineage>
        <taxon>Bacteria</taxon>
        <taxon>Pseudomonadati</taxon>
        <taxon>Pseudomonadota</taxon>
        <taxon>Gammaproteobacteria</taxon>
        <taxon>Alteromonadales</taxon>
        <taxon>Shewanellaceae</taxon>
        <taxon>Shewanella</taxon>
    </lineage>
</organism>
<accession>A0A917JXB0</accession>
<dbReference type="NCBIfam" id="TIGR00446">
    <property type="entry name" value="nop2p"/>
    <property type="match status" value="1"/>
</dbReference>
<feature type="binding site" evidence="7 8">
    <location>
        <position position="170"/>
    </location>
    <ligand>
        <name>S-adenosyl-L-methionine</name>
        <dbReference type="ChEBI" id="CHEBI:59789"/>
    </ligand>
</feature>
<dbReference type="PRINTS" id="PR02008">
    <property type="entry name" value="RCMTFAMILY"/>
</dbReference>
<dbReference type="NCBIfam" id="NF008898">
    <property type="entry name" value="PRK11933.1"/>
    <property type="match status" value="1"/>
</dbReference>
<feature type="binding site" evidence="7 8">
    <location>
        <begin position="119"/>
        <end position="125"/>
    </location>
    <ligand>
        <name>S-adenosyl-L-methionine</name>
        <dbReference type="ChEBI" id="CHEBI:59789"/>
    </ligand>
</feature>
<dbReference type="InterPro" id="IPR001678">
    <property type="entry name" value="MeTrfase_RsmB-F_NOP2_dom"/>
</dbReference>
<dbReference type="HAMAP" id="MF_01579">
    <property type="entry name" value="16SrRNA_methyltr_F"/>
    <property type="match status" value="1"/>
</dbReference>
<feature type="active site" description="Nucleophile" evidence="7 8">
    <location>
        <position position="241"/>
    </location>
</feature>
<dbReference type="PROSITE" id="PS51686">
    <property type="entry name" value="SAM_MT_RSMB_NOP"/>
    <property type="match status" value="1"/>
</dbReference>
<evidence type="ECO:0000256" key="8">
    <source>
        <dbReference type="PROSITE-ProRule" id="PRU01023"/>
    </source>
</evidence>
<dbReference type="Proteomes" id="UP000613743">
    <property type="component" value="Unassembled WGS sequence"/>
</dbReference>
<evidence type="ECO:0000313" key="10">
    <source>
        <dbReference type="EMBL" id="GGI88725.1"/>
    </source>
</evidence>